<dbReference type="PANTHER" id="PTHR46641">
    <property type="entry name" value="FMRFAMIDE RECEPTOR-RELATED"/>
    <property type="match status" value="1"/>
</dbReference>
<sequence>MTATPTCEPHVFNDIQTSARLFGGMPIAVFGIITNVINIVVFLDPEMRCSLVNYFLLVLSISDLLLLICNFLMLIFPVIASMSNSVVLHDSYPMILWYSYPVGLSTQTCGVYLTVLVSVHRSITLTELKLDAKYNIITKCIMYTLVMFVIPFITLIIVNWRIIVALKESTRMRNMHSSRKSNQSRILRNFRLLKNAKYSDIFGKFGRLNFNPLRNSPLLKTNGNSVRDRSVTLMLLAIVAIFLCCNCLAFCNNIYEIVNNARAHIEHNTTETGTQESVTLKDSAENQDVFDFSVELSNILISLNSSSSMFVYLIFSSKYRCIIKHWLGLEKRKRVNGVALTTAMVAQRALELSILPDELEARRNKNEKKDMTRRKNQKMIASESDLTIKDMRIVELENLKDEELVIARALGSVPLDHSTDLSPWNLRGILVYQVYVPNRQFPSVQDLKNMIFEERNKIDPVMFKISRTSLHYVSECNPLSVKNEVLGLRETSSLATNCISLLSLLVIAHVVPIAPAVLNVEA</sequence>
<feature type="domain" description="G-protein coupled receptors family 1 profile" evidence="6">
    <location>
        <begin position="109"/>
        <end position="312"/>
    </location>
</feature>
<dbReference type="Pfam" id="PF10324">
    <property type="entry name" value="7TM_GPCR_Srw"/>
    <property type="match status" value="1"/>
</dbReference>
<dbReference type="Proteomes" id="UP000095283">
    <property type="component" value="Unplaced"/>
</dbReference>
<feature type="transmembrane region" description="Helical" evidence="5">
    <location>
        <begin position="233"/>
        <end position="255"/>
    </location>
</feature>
<feature type="transmembrane region" description="Helical" evidence="5">
    <location>
        <begin position="100"/>
        <end position="119"/>
    </location>
</feature>
<dbReference type="GO" id="GO:0008528">
    <property type="term" value="F:G protein-coupled peptide receptor activity"/>
    <property type="evidence" value="ECO:0007669"/>
    <property type="project" value="InterPro"/>
</dbReference>
<proteinExistence type="predicted"/>
<dbReference type="InterPro" id="IPR017452">
    <property type="entry name" value="GPCR_Rhodpsn_7TM"/>
</dbReference>
<dbReference type="InterPro" id="IPR019427">
    <property type="entry name" value="7TM_GPCR_serpentine_rcpt_Srw"/>
</dbReference>
<evidence type="ECO:0000256" key="3">
    <source>
        <dbReference type="ARBA" id="ARBA00022989"/>
    </source>
</evidence>
<evidence type="ECO:0000313" key="7">
    <source>
        <dbReference type="Proteomes" id="UP000095283"/>
    </source>
</evidence>
<keyword evidence="2 5" id="KW-0812">Transmembrane</keyword>
<feature type="transmembrane region" description="Helical" evidence="5">
    <location>
        <begin position="21"/>
        <end position="43"/>
    </location>
</feature>
<dbReference type="PRINTS" id="PR00237">
    <property type="entry name" value="GPCRRHODOPSN"/>
</dbReference>
<dbReference type="SUPFAM" id="SSF81321">
    <property type="entry name" value="Family A G protein-coupled receptor-like"/>
    <property type="match status" value="1"/>
</dbReference>
<dbReference type="InterPro" id="IPR000276">
    <property type="entry name" value="GPCR_Rhodpsn"/>
</dbReference>
<dbReference type="WBParaSite" id="Hba_16426">
    <property type="protein sequence ID" value="Hba_16426"/>
    <property type="gene ID" value="Hba_16426"/>
</dbReference>
<feature type="transmembrane region" description="Helical" evidence="5">
    <location>
        <begin position="140"/>
        <end position="163"/>
    </location>
</feature>
<evidence type="ECO:0000256" key="4">
    <source>
        <dbReference type="ARBA" id="ARBA00023136"/>
    </source>
</evidence>
<evidence type="ECO:0000256" key="5">
    <source>
        <dbReference type="SAM" id="Phobius"/>
    </source>
</evidence>
<keyword evidence="7" id="KW-1185">Reference proteome</keyword>
<dbReference type="PROSITE" id="PS50262">
    <property type="entry name" value="G_PROTEIN_RECEP_F1_2"/>
    <property type="match status" value="1"/>
</dbReference>
<reference evidence="8" key="1">
    <citation type="submission" date="2016-11" db="UniProtKB">
        <authorList>
            <consortium name="WormBaseParasite"/>
        </authorList>
    </citation>
    <scope>IDENTIFICATION</scope>
</reference>
<feature type="transmembrane region" description="Helical" evidence="5">
    <location>
        <begin position="55"/>
        <end position="80"/>
    </location>
</feature>
<dbReference type="AlphaFoldDB" id="A0A1I7XFB9"/>
<feature type="transmembrane region" description="Helical" evidence="5">
    <location>
        <begin position="498"/>
        <end position="518"/>
    </location>
</feature>
<evidence type="ECO:0000256" key="2">
    <source>
        <dbReference type="ARBA" id="ARBA00022692"/>
    </source>
</evidence>
<protein>
    <submittedName>
        <fullName evidence="8">G_PROTEIN_RECEP_F1_2 domain-containing protein</fullName>
    </submittedName>
</protein>
<evidence type="ECO:0000313" key="8">
    <source>
        <dbReference type="WBParaSite" id="Hba_16426"/>
    </source>
</evidence>
<keyword evidence="4 5" id="KW-0472">Membrane</keyword>
<name>A0A1I7XFB9_HETBA</name>
<dbReference type="PANTHER" id="PTHR46641:SF7">
    <property type="entry name" value="G-PROTEIN COUPLED RECEPTORS FAMILY 1 PROFILE DOMAIN-CONTAINING PROTEIN"/>
    <property type="match status" value="1"/>
</dbReference>
<dbReference type="InterPro" id="IPR052954">
    <property type="entry name" value="GPCR-Ligand_Int"/>
</dbReference>
<keyword evidence="3 5" id="KW-1133">Transmembrane helix</keyword>
<dbReference type="GO" id="GO:0016020">
    <property type="term" value="C:membrane"/>
    <property type="evidence" value="ECO:0007669"/>
    <property type="project" value="UniProtKB-SubCell"/>
</dbReference>
<comment type="subcellular location">
    <subcellularLocation>
        <location evidence="1">Membrane</location>
    </subcellularLocation>
</comment>
<dbReference type="SMART" id="SM01381">
    <property type="entry name" value="7TM_GPCR_Srsx"/>
    <property type="match status" value="1"/>
</dbReference>
<evidence type="ECO:0000259" key="6">
    <source>
        <dbReference type="PROSITE" id="PS50262"/>
    </source>
</evidence>
<evidence type="ECO:0000256" key="1">
    <source>
        <dbReference type="ARBA" id="ARBA00004370"/>
    </source>
</evidence>
<dbReference type="Gene3D" id="1.20.1070.10">
    <property type="entry name" value="Rhodopsin 7-helix transmembrane proteins"/>
    <property type="match status" value="2"/>
</dbReference>
<accession>A0A1I7XFB9</accession>
<organism evidence="7 8">
    <name type="scientific">Heterorhabditis bacteriophora</name>
    <name type="common">Entomopathogenic nematode worm</name>
    <dbReference type="NCBI Taxonomy" id="37862"/>
    <lineage>
        <taxon>Eukaryota</taxon>
        <taxon>Metazoa</taxon>
        <taxon>Ecdysozoa</taxon>
        <taxon>Nematoda</taxon>
        <taxon>Chromadorea</taxon>
        <taxon>Rhabditida</taxon>
        <taxon>Rhabditina</taxon>
        <taxon>Rhabditomorpha</taxon>
        <taxon>Strongyloidea</taxon>
        <taxon>Heterorhabditidae</taxon>
        <taxon>Heterorhabditis</taxon>
    </lineage>
</organism>